<protein>
    <submittedName>
        <fullName evidence="2">Uncharacterized protein</fullName>
    </submittedName>
</protein>
<name>A0AAD9RDU1_9HYME</name>
<comment type="caution">
    <text evidence="2">The sequence shown here is derived from an EMBL/GenBank/DDBJ whole genome shotgun (WGS) entry which is preliminary data.</text>
</comment>
<accession>A0AAD9RDU1</accession>
<keyword evidence="3" id="KW-1185">Reference proteome</keyword>
<gene>
    <name evidence="2" type="ORF">KPH14_012714</name>
</gene>
<reference evidence="2" key="2">
    <citation type="journal article" date="2023" name="Commun. Biol.">
        <title>Intrasexual cuticular hydrocarbon dimorphism in a wasp sheds light on hydrocarbon biosynthesis genes in Hymenoptera.</title>
        <authorList>
            <person name="Moris V.C."/>
            <person name="Podsiadlowski L."/>
            <person name="Martin S."/>
            <person name="Oeyen J.P."/>
            <person name="Donath A."/>
            <person name="Petersen M."/>
            <person name="Wilbrandt J."/>
            <person name="Misof B."/>
            <person name="Liedtke D."/>
            <person name="Thamm M."/>
            <person name="Scheiner R."/>
            <person name="Schmitt T."/>
            <person name="Niehuis O."/>
        </authorList>
    </citation>
    <scope>NUCLEOTIDE SEQUENCE</scope>
    <source>
        <strain evidence="2">GBR_01_08_01A</strain>
    </source>
</reference>
<dbReference type="AlphaFoldDB" id="A0AAD9RDU1"/>
<feature type="region of interest" description="Disordered" evidence="1">
    <location>
        <begin position="44"/>
        <end position="68"/>
    </location>
</feature>
<dbReference type="Proteomes" id="UP001258017">
    <property type="component" value="Unassembled WGS sequence"/>
</dbReference>
<organism evidence="2 3">
    <name type="scientific">Odynerus spinipes</name>
    <dbReference type="NCBI Taxonomy" id="1348599"/>
    <lineage>
        <taxon>Eukaryota</taxon>
        <taxon>Metazoa</taxon>
        <taxon>Ecdysozoa</taxon>
        <taxon>Arthropoda</taxon>
        <taxon>Hexapoda</taxon>
        <taxon>Insecta</taxon>
        <taxon>Pterygota</taxon>
        <taxon>Neoptera</taxon>
        <taxon>Endopterygota</taxon>
        <taxon>Hymenoptera</taxon>
        <taxon>Apocrita</taxon>
        <taxon>Aculeata</taxon>
        <taxon>Vespoidea</taxon>
        <taxon>Vespidae</taxon>
        <taxon>Eumeninae</taxon>
        <taxon>Odynerus</taxon>
    </lineage>
</organism>
<evidence type="ECO:0000313" key="2">
    <source>
        <dbReference type="EMBL" id="KAK2577901.1"/>
    </source>
</evidence>
<sequence length="114" mass="13234">MDMEISDSDESINRSRRKASRLRILSSSSDEDFVNLNSEVNECSTEEENVVSKSENEDHDEEWQEVKERTSPELKIGCTKFETLLKQLWIPSRVVLNLAKISLSMKIWFHGEDV</sequence>
<dbReference type="EMBL" id="JAIFRP010000893">
    <property type="protein sequence ID" value="KAK2577901.1"/>
    <property type="molecule type" value="Genomic_DNA"/>
</dbReference>
<evidence type="ECO:0000256" key="1">
    <source>
        <dbReference type="SAM" id="MobiDB-lite"/>
    </source>
</evidence>
<reference evidence="2" key="1">
    <citation type="submission" date="2021-08" db="EMBL/GenBank/DDBJ databases">
        <authorList>
            <person name="Misof B."/>
            <person name="Oliver O."/>
            <person name="Podsiadlowski L."/>
            <person name="Donath A."/>
            <person name="Peters R."/>
            <person name="Mayer C."/>
            <person name="Rust J."/>
            <person name="Gunkel S."/>
            <person name="Lesny P."/>
            <person name="Martin S."/>
            <person name="Oeyen J.P."/>
            <person name="Petersen M."/>
            <person name="Panagiotis P."/>
            <person name="Wilbrandt J."/>
            <person name="Tanja T."/>
        </authorList>
    </citation>
    <scope>NUCLEOTIDE SEQUENCE</scope>
    <source>
        <strain evidence="2">GBR_01_08_01A</strain>
        <tissue evidence="2">Thorax + abdomen</tissue>
    </source>
</reference>
<proteinExistence type="predicted"/>
<evidence type="ECO:0000313" key="3">
    <source>
        <dbReference type="Proteomes" id="UP001258017"/>
    </source>
</evidence>